<dbReference type="AlphaFoldDB" id="A0A239YV75"/>
<dbReference type="GO" id="GO:0016881">
    <property type="term" value="F:acid-amino acid ligase activity"/>
    <property type="evidence" value="ECO:0007669"/>
    <property type="project" value="InterPro"/>
</dbReference>
<dbReference type="KEGG" id="sste:SAMEA4384403_0804"/>
<evidence type="ECO:0000256" key="2">
    <source>
        <dbReference type="HAMAP-Rule" id="MF_02214"/>
    </source>
</evidence>
<dbReference type="GO" id="GO:0008360">
    <property type="term" value="P:regulation of cell shape"/>
    <property type="evidence" value="ECO:0007669"/>
    <property type="project" value="UniProtKB-KW"/>
</dbReference>
<proteinExistence type="inferred from homology"/>
<comment type="catalytic activity">
    <reaction evidence="2">
        <text>beta-D-GlcNAc-(1-&gt;4)-Mur2Ac(oyl-L-Ala-gamma-D-Glu-L-Lys-D-Ala-D-Ala)-di-trans,octa-cis-undecaprenyl diphosphate + ATP = beta-D-GlcNAc-(1-&gt;4)-Mur2Ac(oyl-L-Ala-gamma-D-O-P-Glu-L-Lys-D-Ala-D-Ala)-di-trans,octa-cis-undecaprenyl diphosphate + ADP</text>
        <dbReference type="Rhea" id="RHEA:59488"/>
        <dbReference type="ChEBI" id="CHEBI:30616"/>
        <dbReference type="ChEBI" id="CHEBI:60033"/>
        <dbReference type="ChEBI" id="CHEBI:143132"/>
        <dbReference type="ChEBI" id="CHEBI:456216"/>
    </reaction>
</comment>
<evidence type="ECO:0000313" key="5">
    <source>
        <dbReference type="EMBL" id="SNV62128.1"/>
    </source>
</evidence>
<keyword evidence="2" id="KW-0862">Zinc</keyword>
<organism evidence="5 6">
    <name type="scientific">Mammaliicoccus stepanovicii</name>
    <dbReference type="NCBI Taxonomy" id="643214"/>
    <lineage>
        <taxon>Bacteria</taxon>
        <taxon>Bacillati</taxon>
        <taxon>Bacillota</taxon>
        <taxon>Bacilli</taxon>
        <taxon>Bacillales</taxon>
        <taxon>Staphylococcaceae</taxon>
        <taxon>Mammaliicoccus</taxon>
    </lineage>
</organism>
<comment type="function">
    <text evidence="2">The lipid II isoglutaminyl synthase complex catalyzes the formation of alpha-D-isoglutamine in the cell wall lipid II stem peptide. The MurT subunit catalyzes the ATP-dependent amidation of D-glutamate residue of lipid II, converting it to an isoglutamine residue.</text>
</comment>
<keyword evidence="2" id="KW-0573">Peptidoglycan synthesis</keyword>
<dbReference type="EC" id="6.3.5.13" evidence="2"/>
<dbReference type="SUPFAM" id="SSF53623">
    <property type="entry name" value="MurD-like peptide ligases, catalytic domain"/>
    <property type="match status" value="1"/>
</dbReference>
<dbReference type="Pfam" id="PF08353">
    <property type="entry name" value="MurT_C"/>
    <property type="match status" value="1"/>
</dbReference>
<dbReference type="PANTHER" id="PTHR23135:SF7">
    <property type="entry name" value="LIPID II ISOGLUTAMINYL SYNTHASE (GLUTAMINE-HYDROLYZING) SUBUNIT MURT"/>
    <property type="match status" value="1"/>
</dbReference>
<evidence type="ECO:0000259" key="3">
    <source>
        <dbReference type="Pfam" id="PF08245"/>
    </source>
</evidence>
<dbReference type="HAMAP" id="MF_02214">
    <property type="entry name" value="Lipid_II_synth_MurT"/>
    <property type="match status" value="1"/>
</dbReference>
<dbReference type="OrthoDB" id="9803907at2"/>
<dbReference type="PANTHER" id="PTHR23135">
    <property type="entry name" value="MUR LIGASE FAMILY MEMBER"/>
    <property type="match status" value="1"/>
</dbReference>
<feature type="binding site" evidence="2">
    <location>
        <position position="224"/>
    </location>
    <ligand>
        <name>Zn(2+)</name>
        <dbReference type="ChEBI" id="CHEBI:29105"/>
    </ligand>
</feature>
<dbReference type="InterPro" id="IPR036565">
    <property type="entry name" value="Mur-like_cat_sf"/>
</dbReference>
<dbReference type="InterPro" id="IPR013221">
    <property type="entry name" value="Mur_ligase_cen"/>
</dbReference>
<accession>A0A239YV75</accession>
<name>A0A239YV75_9STAP</name>
<dbReference type="Gene3D" id="3.40.1190.10">
    <property type="entry name" value="Mur-like, catalytic domain"/>
    <property type="match status" value="1"/>
</dbReference>
<feature type="binding site" evidence="2">
    <location>
        <position position="205"/>
    </location>
    <ligand>
        <name>Zn(2+)</name>
        <dbReference type="ChEBI" id="CHEBI:29105"/>
    </ligand>
</feature>
<sequence length="436" mass="48949">MKKYVATNMAKFARFASRKVGKQGTDLPGQIARKIDPSILRKLAQDVDEIVMISGTNGKTTTSNLIGHTLKKNNINIIHNTEGANMAAGITSSFIVQSNKNTKIAVIEIDEGSIPRVLNEMTPTMMVVTNFFRDQMDRFGEIDTMVDNIANAINNKGIKLLLNADDPFVSRLKIASDDIVYYGMKQGIHDFEQSTMVESKYCPNCGKLLNYTHVHYNQIGHYYCSCGFKRETPQYEVTQFSQEPFIKVGLNDAIFDLKIAGDYNVFNVIAAYTVLRELGLNNERIKAGFESYTSDNGRMQYFKNTNKEALINLAKNPAGLNASLSVGEQIEGEKVFLISLNDNGADGRDISWIYDADFEKLSRQNIKAIICTGQRAEELALRLKYAEVETDVIVEHSIEKATEMSMQYPQFTVAIPNYTSLSPMHRTLIKAFKEEN</sequence>
<keyword evidence="6" id="KW-1185">Reference proteome</keyword>
<evidence type="ECO:0000256" key="1">
    <source>
        <dbReference type="ARBA" id="ARBA00004752"/>
    </source>
</evidence>
<reference evidence="5 6" key="1">
    <citation type="submission" date="2017-06" db="EMBL/GenBank/DDBJ databases">
        <authorList>
            <consortium name="Pathogen Informatics"/>
        </authorList>
    </citation>
    <scope>NUCLEOTIDE SEQUENCE [LARGE SCALE GENOMIC DNA]</scope>
    <source>
        <strain evidence="5 6">NCTC13839</strain>
    </source>
</reference>
<dbReference type="GO" id="GO:0140282">
    <property type="term" value="F:carbon-nitrogen ligase activity on lipid II"/>
    <property type="evidence" value="ECO:0007669"/>
    <property type="project" value="UniProtKB-UniRule"/>
</dbReference>
<dbReference type="GO" id="GO:0071555">
    <property type="term" value="P:cell wall organization"/>
    <property type="evidence" value="ECO:0007669"/>
    <property type="project" value="UniProtKB-KW"/>
</dbReference>
<keyword evidence="2" id="KW-0436">Ligase</keyword>
<feature type="domain" description="Mur ligase central" evidence="3">
    <location>
        <begin position="53"/>
        <end position="274"/>
    </location>
</feature>
<comment type="catalytic activity">
    <reaction evidence="2">
        <text>beta-D-GlcNAc-(1-&gt;4)-Mur2Ac(oyl-L-Ala-gamma-D-Glu-L-Lys-D-Ala-D-Ala)-di-trans,octa-cis-undecaprenyl diphosphate + L-glutamine + ATP + H2O = beta-D-GlcNAc-(1-&gt;4)-Mur2Ac(oyl-L-Ala-D-isoglutaminyl-L-Lys-D-Ala-D-Ala)-di-trans,octa-cis-undecaprenyl diphosphate + L-glutamate + ADP + phosphate + H(+)</text>
        <dbReference type="Rhea" id="RHEA:57928"/>
        <dbReference type="ChEBI" id="CHEBI:15377"/>
        <dbReference type="ChEBI" id="CHEBI:15378"/>
        <dbReference type="ChEBI" id="CHEBI:29985"/>
        <dbReference type="ChEBI" id="CHEBI:30616"/>
        <dbReference type="ChEBI" id="CHEBI:43474"/>
        <dbReference type="ChEBI" id="CHEBI:58359"/>
        <dbReference type="ChEBI" id="CHEBI:60033"/>
        <dbReference type="ChEBI" id="CHEBI:62233"/>
        <dbReference type="ChEBI" id="CHEBI:456216"/>
        <dbReference type="EC" id="6.3.5.13"/>
    </reaction>
</comment>
<dbReference type="InterPro" id="IPR013564">
    <property type="entry name" value="MurT_C"/>
</dbReference>
<dbReference type="RefSeq" id="WP_095087072.1">
    <property type="nucleotide sequence ID" value="NZ_BMDM01000006.1"/>
</dbReference>
<feature type="domain" description="Lipid II isoglutaminyl synthase (glutamine-hydrolyzing) subunit MurT C-terminal" evidence="4">
    <location>
        <begin position="313"/>
        <end position="421"/>
    </location>
</feature>
<protein>
    <recommendedName>
        <fullName evidence="2">Lipid II isoglutaminyl synthase (glutamine-hydrolyzing) subunit MurT</fullName>
        <ecNumber evidence="2">6.3.5.13</ecNumber>
    </recommendedName>
</protein>
<comment type="pathway">
    <text evidence="1 2">Cell wall biogenesis; peptidoglycan biosynthesis.</text>
</comment>
<keyword evidence="2" id="KW-0479">Metal-binding</keyword>
<gene>
    <name evidence="2" type="primary">murT</name>
    <name evidence="5" type="ORF">SAMEA4384403_00804</name>
</gene>
<dbReference type="GO" id="GO:0005524">
    <property type="term" value="F:ATP binding"/>
    <property type="evidence" value="ECO:0007669"/>
    <property type="project" value="UniProtKB-UniRule"/>
</dbReference>
<keyword evidence="2" id="KW-0961">Cell wall biogenesis/degradation</keyword>
<dbReference type="GO" id="GO:0008270">
    <property type="term" value="F:zinc ion binding"/>
    <property type="evidence" value="ECO:0007669"/>
    <property type="project" value="UniProtKB-UniRule"/>
</dbReference>
<feature type="active site" evidence="2">
    <location>
        <position position="349"/>
    </location>
</feature>
<dbReference type="UniPathway" id="UPA00219"/>
<evidence type="ECO:0000313" key="6">
    <source>
        <dbReference type="Proteomes" id="UP000242084"/>
    </source>
</evidence>
<dbReference type="InterPro" id="IPR043703">
    <property type="entry name" value="Lipid_II_synth_MurT"/>
</dbReference>
<feature type="binding site" evidence="2">
    <location>
        <position position="226"/>
    </location>
    <ligand>
        <name>Zn(2+)</name>
        <dbReference type="ChEBI" id="CHEBI:29105"/>
    </ligand>
</feature>
<keyword evidence="2" id="KW-0547">Nucleotide-binding</keyword>
<dbReference type="EMBL" id="LT906462">
    <property type="protein sequence ID" value="SNV62128.1"/>
    <property type="molecule type" value="Genomic_DNA"/>
</dbReference>
<keyword evidence="2" id="KW-0067">ATP-binding</keyword>
<feature type="binding site" evidence="2">
    <location>
        <position position="202"/>
    </location>
    <ligand>
        <name>Zn(2+)</name>
        <dbReference type="ChEBI" id="CHEBI:29105"/>
    </ligand>
</feature>
<dbReference type="GO" id="GO:0009252">
    <property type="term" value="P:peptidoglycan biosynthetic process"/>
    <property type="evidence" value="ECO:0007669"/>
    <property type="project" value="UniProtKB-UniRule"/>
</dbReference>
<comment type="catalytic activity">
    <reaction evidence="2">
        <text>beta-D-GlcNAc-(1-&gt;4)-Mur2Ac(oyl-L-Ala-gamma-D-O-P-Glu-L-Lys-D-Ala-D-Ala)-di-trans,octa-cis-undecaprenyl diphosphate + NH4(+) = beta-D-GlcNAc-(1-&gt;4)-Mur2Ac(oyl-L-Ala-D-isoglutaminyl-L-Lys-D-Ala-D-Ala)-di-trans,octa-cis-undecaprenyl diphosphate + phosphate + H(+)</text>
        <dbReference type="Rhea" id="RHEA:57932"/>
        <dbReference type="ChEBI" id="CHEBI:15378"/>
        <dbReference type="ChEBI" id="CHEBI:28938"/>
        <dbReference type="ChEBI" id="CHEBI:43474"/>
        <dbReference type="ChEBI" id="CHEBI:62233"/>
        <dbReference type="ChEBI" id="CHEBI:143132"/>
    </reaction>
</comment>
<dbReference type="Pfam" id="PF08245">
    <property type="entry name" value="Mur_ligase_M"/>
    <property type="match status" value="1"/>
</dbReference>
<dbReference type="Proteomes" id="UP000242084">
    <property type="component" value="Chromosome 1"/>
</dbReference>
<keyword evidence="2" id="KW-0133">Cell shape</keyword>
<comment type="similarity">
    <text evidence="2">Belongs to the MurCDEF family. MurT subfamily.</text>
</comment>
<evidence type="ECO:0000259" key="4">
    <source>
        <dbReference type="Pfam" id="PF08353"/>
    </source>
</evidence>
<comment type="subunit">
    <text evidence="2">Forms a heterodimer with GatD.</text>
</comment>